<dbReference type="AlphaFoldDB" id="A0A6A6B0P1"/>
<evidence type="ECO:0000313" key="1">
    <source>
        <dbReference type="EMBL" id="KAF2137600.1"/>
    </source>
</evidence>
<dbReference type="EMBL" id="ML995501">
    <property type="protein sequence ID" value="KAF2137600.1"/>
    <property type="molecule type" value="Genomic_DNA"/>
</dbReference>
<reference evidence="1" key="1">
    <citation type="journal article" date="2020" name="Stud. Mycol.">
        <title>101 Dothideomycetes genomes: a test case for predicting lifestyles and emergence of pathogens.</title>
        <authorList>
            <person name="Haridas S."/>
            <person name="Albert R."/>
            <person name="Binder M."/>
            <person name="Bloem J."/>
            <person name="Labutti K."/>
            <person name="Salamov A."/>
            <person name="Andreopoulos B."/>
            <person name="Baker S."/>
            <person name="Barry K."/>
            <person name="Bills G."/>
            <person name="Bluhm B."/>
            <person name="Cannon C."/>
            <person name="Castanera R."/>
            <person name="Culley D."/>
            <person name="Daum C."/>
            <person name="Ezra D."/>
            <person name="Gonzalez J."/>
            <person name="Henrissat B."/>
            <person name="Kuo A."/>
            <person name="Liang C."/>
            <person name="Lipzen A."/>
            <person name="Lutzoni F."/>
            <person name="Magnuson J."/>
            <person name="Mondo S."/>
            <person name="Nolan M."/>
            <person name="Ohm R."/>
            <person name="Pangilinan J."/>
            <person name="Park H.-J."/>
            <person name="Ramirez L."/>
            <person name="Alfaro M."/>
            <person name="Sun H."/>
            <person name="Tritt A."/>
            <person name="Yoshinaga Y."/>
            <person name="Zwiers L.-H."/>
            <person name="Turgeon B."/>
            <person name="Goodwin S."/>
            <person name="Spatafora J."/>
            <person name="Crous P."/>
            <person name="Grigoriev I."/>
        </authorList>
    </citation>
    <scope>NUCLEOTIDE SEQUENCE</scope>
    <source>
        <strain evidence="1">CBS 121167</strain>
    </source>
</reference>
<dbReference type="Proteomes" id="UP000799438">
    <property type="component" value="Unassembled WGS sequence"/>
</dbReference>
<dbReference type="GeneID" id="54303957"/>
<organism evidence="1 2">
    <name type="scientific">Aplosporella prunicola CBS 121167</name>
    <dbReference type="NCBI Taxonomy" id="1176127"/>
    <lineage>
        <taxon>Eukaryota</taxon>
        <taxon>Fungi</taxon>
        <taxon>Dikarya</taxon>
        <taxon>Ascomycota</taxon>
        <taxon>Pezizomycotina</taxon>
        <taxon>Dothideomycetes</taxon>
        <taxon>Dothideomycetes incertae sedis</taxon>
        <taxon>Botryosphaeriales</taxon>
        <taxon>Aplosporellaceae</taxon>
        <taxon>Aplosporella</taxon>
    </lineage>
</organism>
<protein>
    <submittedName>
        <fullName evidence="1">Uncharacterized protein</fullName>
    </submittedName>
</protein>
<dbReference type="OrthoDB" id="3795850at2759"/>
<sequence>MSDSPESESESPGKLDIVQVWAIPVEPDILGAHLQAYKKHRCSVKVFQLCYDSGQIQGAPVGKLPLELVDMIVDWVMVQDRQDNIRVWARERACCDNNCRITGHGYLSHESIIDLWRDHLSHTGRQYNEKDFAIEDNQHEVNELLKTTSTQEFQAKHSRQSEAGQRRYFGKNHEGSLASYNTMMIKEFGLEIITFHDLVGIHLPLYELVDPSYEEDVIRRRGTGSKWDWTCALYNTVAFLTIPAIKFSFDDINCRPELRYLDVCKISGSQKRNFAIAMRMLNIKPYTAIPKIPTNIKSKAHVQSISEALWRLRDGALNPEQEEEQSDSKCSLFMNLTQAKWPQLTINSSRPMPLPRNTQQSCLLKLSFFKHGLKAKTIDFGFTGGKMGAENPVAVRQRNTYFQEDHDGISVSLLYPYLLILRIIGSLARSFCLTFY</sequence>
<gene>
    <name evidence="1" type="ORF">K452DRAFT_361768</name>
</gene>
<dbReference type="RefSeq" id="XP_033393315.1">
    <property type="nucleotide sequence ID" value="XM_033546451.1"/>
</dbReference>
<proteinExistence type="predicted"/>
<accession>A0A6A6B0P1</accession>
<name>A0A6A6B0P1_9PEZI</name>
<evidence type="ECO:0000313" key="2">
    <source>
        <dbReference type="Proteomes" id="UP000799438"/>
    </source>
</evidence>
<keyword evidence="2" id="KW-1185">Reference proteome</keyword>